<accession>A0AAV0ZCP4</accession>
<dbReference type="Proteomes" id="UP001157006">
    <property type="component" value="Chromosome 1S"/>
</dbReference>
<dbReference type="EMBL" id="OX451735">
    <property type="protein sequence ID" value="CAI8595053.1"/>
    <property type="molecule type" value="Genomic_DNA"/>
</dbReference>
<evidence type="ECO:0000313" key="1">
    <source>
        <dbReference type="EMBL" id="CAI8595053.1"/>
    </source>
</evidence>
<proteinExistence type="predicted"/>
<sequence>MSRRKIFRLNRDYKRFRSENEFGFGEEPEEFRRSCSKRFIVVMLRAKVLCFAGSKCFVTTGSSVLEQVLRFVHVLCFGTSSKVLIVLTEGSKLVLTTGSKLVLTGSKRADSMIYNRFLSYGLHSGLFYWADLDNSLAWSLLTQGWRKWTALH</sequence>
<keyword evidence="2" id="KW-1185">Reference proteome</keyword>
<gene>
    <name evidence="1" type="ORF">VFH_I172200</name>
</gene>
<organism evidence="1 2">
    <name type="scientific">Vicia faba</name>
    <name type="common">Broad bean</name>
    <name type="synonym">Faba vulgaris</name>
    <dbReference type="NCBI Taxonomy" id="3906"/>
    <lineage>
        <taxon>Eukaryota</taxon>
        <taxon>Viridiplantae</taxon>
        <taxon>Streptophyta</taxon>
        <taxon>Embryophyta</taxon>
        <taxon>Tracheophyta</taxon>
        <taxon>Spermatophyta</taxon>
        <taxon>Magnoliopsida</taxon>
        <taxon>eudicotyledons</taxon>
        <taxon>Gunneridae</taxon>
        <taxon>Pentapetalae</taxon>
        <taxon>rosids</taxon>
        <taxon>fabids</taxon>
        <taxon>Fabales</taxon>
        <taxon>Fabaceae</taxon>
        <taxon>Papilionoideae</taxon>
        <taxon>50 kb inversion clade</taxon>
        <taxon>NPAAA clade</taxon>
        <taxon>Hologalegina</taxon>
        <taxon>IRL clade</taxon>
        <taxon>Fabeae</taxon>
        <taxon>Vicia</taxon>
    </lineage>
</organism>
<dbReference type="AlphaFoldDB" id="A0AAV0ZCP4"/>
<reference evidence="1 2" key="1">
    <citation type="submission" date="2023-01" db="EMBL/GenBank/DDBJ databases">
        <authorList>
            <person name="Kreplak J."/>
        </authorList>
    </citation>
    <scope>NUCLEOTIDE SEQUENCE [LARGE SCALE GENOMIC DNA]</scope>
</reference>
<evidence type="ECO:0000313" key="2">
    <source>
        <dbReference type="Proteomes" id="UP001157006"/>
    </source>
</evidence>
<name>A0AAV0ZCP4_VICFA</name>
<protein>
    <submittedName>
        <fullName evidence="1">Uncharacterized protein</fullName>
    </submittedName>
</protein>